<proteinExistence type="predicted"/>
<reference evidence="1 2" key="1">
    <citation type="submission" date="2019-08" db="EMBL/GenBank/DDBJ databases">
        <title>Ulvibacter marinistellae sp. nov., isolated from a starfish, Patiria pectinifera.</title>
        <authorList>
            <person name="Kawano K."/>
            <person name="Ushijima N."/>
            <person name="Kihara M."/>
            <person name="Itoh H."/>
        </authorList>
    </citation>
    <scope>NUCLEOTIDE SEQUENCE [LARGE SCALE GENOMIC DNA]</scope>
    <source>
        <strain evidence="1 2">KK4</strain>
    </source>
</reference>
<dbReference type="EMBL" id="BKCF01000003">
    <property type="protein sequence ID" value="GEQ86558.1"/>
    <property type="molecule type" value="Genomic_DNA"/>
</dbReference>
<evidence type="ECO:0000313" key="1">
    <source>
        <dbReference type="EMBL" id="GEQ86558.1"/>
    </source>
</evidence>
<dbReference type="GO" id="GO:0005509">
    <property type="term" value="F:calcium ion binding"/>
    <property type="evidence" value="ECO:0007669"/>
    <property type="project" value="InterPro"/>
</dbReference>
<dbReference type="RefSeq" id="WP_151894477.1">
    <property type="nucleotide sequence ID" value="NZ_BKCF01000003.1"/>
</dbReference>
<sequence length="288" mass="31958">MKNIWGLLVTIFLFIGCNDGDIIITNFDFQDATLQNCGEVGGYVFFKINPSVNESISLLLQVNDELFIETGTQSFELSETTNTINYRSFDNVITSDYFCNPVPPTNPLTITEYLGYSGTVNLISETVLDDNDNIEEEISTLDTDNDGLPNYYDFDDDGDNVATSVELGPDYPRIPPRDTDGDGIPDYLDNDDDGDGVLTINEDTNGNMNPLDDVSDIDVGADYLNNNITTSTPATGYREHSYNRTSDGAIIINDLTLFNEDEELTFEVFNLGAIDNVRNETILITPDF</sequence>
<evidence type="ECO:0008006" key="3">
    <source>
        <dbReference type="Google" id="ProtNLM"/>
    </source>
</evidence>
<name>A0A5J4FYT5_9FLAO</name>
<protein>
    <recommendedName>
        <fullName evidence="3">Calcium-binding protein</fullName>
    </recommendedName>
</protein>
<comment type="caution">
    <text evidence="1">The sequence shown here is derived from an EMBL/GenBank/DDBJ whole genome shotgun (WGS) entry which is preliminary data.</text>
</comment>
<dbReference type="OrthoDB" id="1159446at2"/>
<dbReference type="InterPro" id="IPR028974">
    <property type="entry name" value="TSP_type-3_rpt"/>
</dbReference>
<organism evidence="1 2">
    <name type="scientific">Patiriisocius marinistellae</name>
    <dbReference type="NCBI Taxonomy" id="2494560"/>
    <lineage>
        <taxon>Bacteria</taxon>
        <taxon>Pseudomonadati</taxon>
        <taxon>Bacteroidota</taxon>
        <taxon>Flavobacteriia</taxon>
        <taxon>Flavobacteriales</taxon>
        <taxon>Flavobacteriaceae</taxon>
        <taxon>Patiriisocius</taxon>
    </lineage>
</organism>
<gene>
    <name evidence="1" type="ORF">ULMS_20660</name>
</gene>
<evidence type="ECO:0000313" key="2">
    <source>
        <dbReference type="Proteomes" id="UP000326994"/>
    </source>
</evidence>
<dbReference type="AlphaFoldDB" id="A0A5J4FYT5"/>
<accession>A0A5J4FYT5</accession>
<dbReference type="PROSITE" id="PS51257">
    <property type="entry name" value="PROKAR_LIPOPROTEIN"/>
    <property type="match status" value="1"/>
</dbReference>
<dbReference type="Gene3D" id="4.10.1080.10">
    <property type="entry name" value="TSP type-3 repeat"/>
    <property type="match status" value="1"/>
</dbReference>
<dbReference type="SUPFAM" id="SSF103647">
    <property type="entry name" value="TSP type-3 repeat"/>
    <property type="match status" value="1"/>
</dbReference>
<dbReference type="Proteomes" id="UP000326994">
    <property type="component" value="Unassembled WGS sequence"/>
</dbReference>
<keyword evidence="2" id="KW-1185">Reference proteome</keyword>